<reference evidence="1 2" key="1">
    <citation type="submission" date="2024-11" db="EMBL/GenBank/DDBJ databases">
        <authorList>
            <person name="Kaparullina E.N."/>
            <person name="Delegan Y.A."/>
            <person name="Doronina N.V."/>
        </authorList>
    </citation>
    <scope>NUCLEOTIDE SEQUENCE [LARGE SCALE GENOMIC DNA]</scope>
    <source>
        <strain evidence="1 2">7sh_L</strain>
    </source>
</reference>
<dbReference type="Proteomes" id="UP001617669">
    <property type="component" value="Unassembled WGS sequence"/>
</dbReference>
<evidence type="ECO:0000313" key="2">
    <source>
        <dbReference type="Proteomes" id="UP001617669"/>
    </source>
</evidence>
<organism evidence="1 2">
    <name type="scientific">Methylobacillus methanolivorans</name>
    <dbReference type="NCBI Taxonomy" id="1848927"/>
    <lineage>
        <taxon>Bacteria</taxon>
        <taxon>Pseudomonadati</taxon>
        <taxon>Pseudomonadota</taxon>
        <taxon>Betaproteobacteria</taxon>
        <taxon>Nitrosomonadales</taxon>
        <taxon>Methylophilaceae</taxon>
        <taxon>Methylobacillus</taxon>
    </lineage>
</organism>
<proteinExistence type="predicted"/>
<gene>
    <name evidence="1" type="ORF">ACIKP9_11635</name>
</gene>
<evidence type="ECO:0000313" key="1">
    <source>
        <dbReference type="EMBL" id="MFJ5446883.1"/>
    </source>
</evidence>
<protein>
    <submittedName>
        <fullName evidence="1">Uncharacterized protein</fullName>
    </submittedName>
</protein>
<sequence>MSRSWLDRLLPAAWQPRVMMYLHPQHISWSRQGAGFKRTQLDHGRLNIEHEGRDLAPLLARLPQAMQEAGVARTRLEVVLSSDFMRYAIVPNPDGATNREELGMLCRHAFQRVHGDIVTEWDIQLSLAGLGGNGLASAVDQALLTALMQEVAEVKGKLVSVQPALAHAFQYAAKSSADGIFALRESGRLSLLAWKNHSWVAVRLQPITDDWQSALEAGVRSLRLQLDMADATPLQVCELAGDAMQPRMMSWQPQAHWTMAGAGA</sequence>
<name>A0ABW8GPP8_9PROT</name>
<keyword evidence="2" id="KW-1185">Reference proteome</keyword>
<comment type="caution">
    <text evidence="1">The sequence shown here is derived from an EMBL/GenBank/DDBJ whole genome shotgun (WGS) entry which is preliminary data.</text>
</comment>
<accession>A0ABW8GPP8</accession>
<dbReference type="EMBL" id="JBIWXY010000002">
    <property type="protein sequence ID" value="MFJ5446883.1"/>
    <property type="molecule type" value="Genomic_DNA"/>
</dbReference>
<dbReference type="RefSeq" id="WP_400882988.1">
    <property type="nucleotide sequence ID" value="NZ_JBIWXY010000002.1"/>
</dbReference>